<dbReference type="OrthoDB" id="4322142at2"/>
<accession>A0A1I2HDD1</accession>
<dbReference type="EMBL" id="FONR01000005">
    <property type="protein sequence ID" value="SFF27682.1"/>
    <property type="molecule type" value="Genomic_DNA"/>
</dbReference>
<proteinExistence type="predicted"/>
<feature type="region of interest" description="Disordered" evidence="1">
    <location>
        <begin position="68"/>
        <end position="102"/>
    </location>
</feature>
<gene>
    <name evidence="2" type="ORF">SAMN02787118_10576</name>
</gene>
<reference evidence="2 3" key="1">
    <citation type="submission" date="2016-10" db="EMBL/GenBank/DDBJ databases">
        <authorList>
            <person name="de Groot N.N."/>
        </authorList>
    </citation>
    <scope>NUCLEOTIDE SEQUENCE [LARGE SCALE GENOMIC DNA]</scope>
    <source>
        <strain evidence="2 3">OK461</strain>
    </source>
</reference>
<evidence type="ECO:0000313" key="3">
    <source>
        <dbReference type="Proteomes" id="UP000181942"/>
    </source>
</evidence>
<organism evidence="2 3">
    <name type="scientific">Streptomyces mirabilis</name>
    <dbReference type="NCBI Taxonomy" id="68239"/>
    <lineage>
        <taxon>Bacteria</taxon>
        <taxon>Bacillati</taxon>
        <taxon>Actinomycetota</taxon>
        <taxon>Actinomycetes</taxon>
        <taxon>Kitasatosporales</taxon>
        <taxon>Streptomycetaceae</taxon>
        <taxon>Streptomyces</taxon>
    </lineage>
</organism>
<dbReference type="AlphaFoldDB" id="A0A1I2HDD1"/>
<dbReference type="RefSeq" id="WP_075027938.1">
    <property type="nucleotide sequence ID" value="NZ_FONR01000005.1"/>
</dbReference>
<sequence>MWIFLTLHQVRRTVMVTAAESQPGTDPNRCSFTIALQTARDLVVQASGITAPAGLAAADNASWLSSTRTPTAVGTSGISPVASTTSRWAPCTANSPGGPTKD</sequence>
<name>A0A1I2HDD1_9ACTN</name>
<dbReference type="Proteomes" id="UP000181942">
    <property type="component" value="Unassembled WGS sequence"/>
</dbReference>
<protein>
    <submittedName>
        <fullName evidence="2">Uncharacterized protein</fullName>
    </submittedName>
</protein>
<evidence type="ECO:0000256" key="1">
    <source>
        <dbReference type="SAM" id="MobiDB-lite"/>
    </source>
</evidence>
<evidence type="ECO:0000313" key="2">
    <source>
        <dbReference type="EMBL" id="SFF27682.1"/>
    </source>
</evidence>